<dbReference type="Proteomes" id="UP000070617">
    <property type="component" value="Unassembled WGS sequence"/>
</dbReference>
<keyword evidence="2" id="KW-1185">Reference proteome</keyword>
<dbReference type="EMBL" id="LRPX01000023">
    <property type="protein sequence ID" value="KXA15801.1"/>
    <property type="molecule type" value="Genomic_DNA"/>
</dbReference>
<name>A0A133NHS7_9FUSO</name>
<sequence length="108" mass="12769">MKGEHDKMNIVLDEKVEKYMQQKHLSALIIEMTPVGCSCVGIHNHAEPDYLETDKIAEYEKKESYELYVWKEEIKVFIEKDLLPCNEISILGTYNPFNKRVYMHCEIK</sequence>
<evidence type="ECO:0000313" key="1">
    <source>
        <dbReference type="EMBL" id="KXA15801.1"/>
    </source>
</evidence>
<dbReference type="STRING" id="134605.HMPREF3206_00608"/>
<accession>A0A133NHS7</accession>
<dbReference type="AlphaFoldDB" id="A0A133NHS7"/>
<organism evidence="1 2">
    <name type="scientific">Fusobacterium equinum</name>
    <dbReference type="NCBI Taxonomy" id="134605"/>
    <lineage>
        <taxon>Bacteria</taxon>
        <taxon>Fusobacteriati</taxon>
        <taxon>Fusobacteriota</taxon>
        <taxon>Fusobacteriia</taxon>
        <taxon>Fusobacteriales</taxon>
        <taxon>Fusobacteriaceae</taxon>
        <taxon>Fusobacterium</taxon>
    </lineage>
</organism>
<proteinExistence type="predicted"/>
<reference evidence="2" key="1">
    <citation type="submission" date="2016-01" db="EMBL/GenBank/DDBJ databases">
        <authorList>
            <person name="Mitreva M."/>
            <person name="Pepin K.H."/>
            <person name="Mihindukulasuriya K.A."/>
            <person name="Fulton R."/>
            <person name="Fronick C."/>
            <person name="O'Laughlin M."/>
            <person name="Miner T."/>
            <person name="Herter B."/>
            <person name="Rosa B.A."/>
            <person name="Cordes M."/>
            <person name="Tomlinson C."/>
            <person name="Wollam A."/>
            <person name="Palsikar V.B."/>
            <person name="Mardis E.R."/>
            <person name="Wilson R.K."/>
        </authorList>
    </citation>
    <scope>NUCLEOTIDE SEQUENCE [LARGE SCALE GENOMIC DNA]</scope>
    <source>
        <strain evidence="2">CMW8396</strain>
    </source>
</reference>
<evidence type="ECO:0000313" key="2">
    <source>
        <dbReference type="Proteomes" id="UP000070617"/>
    </source>
</evidence>
<gene>
    <name evidence="1" type="ORF">HMPREF3206_00608</name>
</gene>
<dbReference type="PATRIC" id="fig|134605.3.peg.610"/>
<comment type="caution">
    <text evidence="1">The sequence shown here is derived from an EMBL/GenBank/DDBJ whole genome shotgun (WGS) entry which is preliminary data.</text>
</comment>
<evidence type="ECO:0008006" key="3">
    <source>
        <dbReference type="Google" id="ProtNLM"/>
    </source>
</evidence>
<protein>
    <recommendedName>
        <fullName evidence="3">FeS cluster biogenesis domain-containing protein</fullName>
    </recommendedName>
</protein>